<dbReference type="Proteomes" id="UP000669133">
    <property type="component" value="Unassembled WGS sequence"/>
</dbReference>
<name>A0A8H7ZER4_9ASCO</name>
<evidence type="ECO:0000256" key="1">
    <source>
        <dbReference type="SAM" id="MobiDB-lite"/>
    </source>
</evidence>
<dbReference type="EMBL" id="JAEOAQ010000006">
    <property type="protein sequence ID" value="KAG5418095.1"/>
    <property type="molecule type" value="Genomic_DNA"/>
</dbReference>
<evidence type="ECO:0000313" key="2">
    <source>
        <dbReference type="EMBL" id="KAG5418095.1"/>
    </source>
</evidence>
<dbReference type="RefSeq" id="XP_067547211.1">
    <property type="nucleotide sequence ID" value="XM_067693495.1"/>
</dbReference>
<dbReference type="OrthoDB" id="4026683at2759"/>
<comment type="caution">
    <text evidence="2">The sequence shown here is derived from an EMBL/GenBank/DDBJ whole genome shotgun (WGS) entry which is preliminary data.</text>
</comment>
<sequence length="353" mass="40181">MSKPEAPPPYTNRHLEDDASYIQPPQQAGDEPVYFEDAAPRGWTVIINKRRWNDGHKIFVSKDAAEKYETFRESSNEHILELQRNGIGMPLLKTDLPFSPFSSKFLTFSKYVPNKEGKFDDSKDFHVYCDVRRSIHRGYNTYVFNFIPDPDSPDQNFQIFMFAHSTYPICDYKYKGQVHRWVDVSSQAKSKSYNEIKYAFKHTVLNPGQPSLVDNWDGCSNKLDKTKPNPFLKSMFKLKLTTGLRSPKPEYFGKHCPAFLGEQRARFRTGYGQVKIDDLYSTDPNVNYESVLSMHDDALVLVCVATVLKKQKDNDEDARTNGSYGFGTAGVNTMDAVNTVGAVNTMAAGSYEC</sequence>
<accession>A0A8H7ZER4</accession>
<dbReference type="AlphaFoldDB" id="A0A8H7ZER4"/>
<feature type="region of interest" description="Disordered" evidence="1">
    <location>
        <begin position="1"/>
        <end position="30"/>
    </location>
</feature>
<proteinExistence type="predicted"/>
<reference evidence="2 3" key="1">
    <citation type="submission" date="2020-12" db="EMBL/GenBank/DDBJ databases">
        <title>Effect of drift, selection, and recombination on the evolution of hybrid genomes in Candida yeast pathogens.</title>
        <authorList>
            <person name="Mixao V."/>
            <person name="Ksiezopolska E."/>
            <person name="Saus E."/>
            <person name="Boekhout T."/>
            <person name="Gacser A."/>
            <person name="Gabaldon T."/>
        </authorList>
    </citation>
    <scope>NUCLEOTIDE SEQUENCE [LARGE SCALE GENOMIC DNA]</scope>
    <source>
        <strain evidence="2 3">BP57</strain>
    </source>
</reference>
<keyword evidence="3" id="KW-1185">Reference proteome</keyword>
<evidence type="ECO:0000313" key="3">
    <source>
        <dbReference type="Proteomes" id="UP000669133"/>
    </source>
</evidence>
<protein>
    <submittedName>
        <fullName evidence="2">Uncharacterized protein</fullName>
    </submittedName>
</protein>
<feature type="compositionally biased region" description="Pro residues" evidence="1">
    <location>
        <begin position="1"/>
        <end position="10"/>
    </location>
</feature>
<organism evidence="2 3">
    <name type="scientific">Candida metapsilosis</name>
    <dbReference type="NCBI Taxonomy" id="273372"/>
    <lineage>
        <taxon>Eukaryota</taxon>
        <taxon>Fungi</taxon>
        <taxon>Dikarya</taxon>
        <taxon>Ascomycota</taxon>
        <taxon>Saccharomycotina</taxon>
        <taxon>Pichiomycetes</taxon>
        <taxon>Debaryomycetaceae</taxon>
        <taxon>Candida/Lodderomyces clade</taxon>
        <taxon>Candida</taxon>
    </lineage>
</organism>
<gene>
    <name evidence="2" type="ORF">I9W82_004424</name>
</gene>
<dbReference type="GeneID" id="93653053"/>